<dbReference type="AlphaFoldDB" id="A0A7W6IQP4"/>
<dbReference type="InterPro" id="IPR002156">
    <property type="entry name" value="RNaseH_domain"/>
</dbReference>
<comment type="cofactor">
    <cofactor evidence="11">
        <name>Mg(2+)</name>
        <dbReference type="ChEBI" id="CHEBI:18420"/>
    </cofactor>
    <text evidence="11">Binds 1 Mg(2+) ion per subunit. May bind a second metal ion at a regulatory site, or after substrate binding.</text>
</comment>
<feature type="binding site" evidence="11">
    <location>
        <position position="55"/>
    </location>
    <ligand>
        <name>Mg(2+)</name>
        <dbReference type="ChEBI" id="CHEBI:18420"/>
        <label>1</label>
    </ligand>
</feature>
<dbReference type="GO" id="GO:0003676">
    <property type="term" value="F:nucleic acid binding"/>
    <property type="evidence" value="ECO:0007669"/>
    <property type="project" value="InterPro"/>
</dbReference>
<dbReference type="Pfam" id="PF00075">
    <property type="entry name" value="RNase_H"/>
    <property type="match status" value="1"/>
</dbReference>
<evidence type="ECO:0000256" key="4">
    <source>
        <dbReference type="ARBA" id="ARBA00011245"/>
    </source>
</evidence>
<dbReference type="GO" id="GO:0004523">
    <property type="term" value="F:RNA-DNA hybrid ribonuclease activity"/>
    <property type="evidence" value="ECO:0007669"/>
    <property type="project" value="UniProtKB-UniRule"/>
</dbReference>
<dbReference type="PROSITE" id="PS50879">
    <property type="entry name" value="RNASE_H_1"/>
    <property type="match status" value="1"/>
</dbReference>
<protein>
    <recommendedName>
        <fullName evidence="5 11">Ribonuclease H</fullName>
        <shortName evidence="11">RNase H</shortName>
        <ecNumber evidence="5 11">3.1.26.4</ecNumber>
    </recommendedName>
</protein>
<gene>
    <name evidence="11" type="primary">rnhA</name>
    <name evidence="13" type="ORF">GGR20_002962</name>
</gene>
<keyword evidence="6 11" id="KW-0540">Nuclease</keyword>
<dbReference type="EMBL" id="JACIEW010000007">
    <property type="protein sequence ID" value="MBB4053305.1"/>
    <property type="molecule type" value="Genomic_DNA"/>
</dbReference>
<dbReference type="PANTHER" id="PTHR10642">
    <property type="entry name" value="RIBONUCLEASE H1"/>
    <property type="match status" value="1"/>
</dbReference>
<keyword evidence="9 11" id="KW-0378">Hydrolase</keyword>
<dbReference type="Gene3D" id="3.30.420.10">
    <property type="entry name" value="Ribonuclease H-like superfamily/Ribonuclease H"/>
    <property type="match status" value="1"/>
</dbReference>
<dbReference type="GO" id="GO:0043137">
    <property type="term" value="P:DNA replication, removal of RNA primer"/>
    <property type="evidence" value="ECO:0007669"/>
    <property type="project" value="TreeGrafter"/>
</dbReference>
<reference evidence="13 14" key="1">
    <citation type="submission" date="2020-08" db="EMBL/GenBank/DDBJ databases">
        <title>Genomic Encyclopedia of Type Strains, Phase IV (KMG-IV): sequencing the most valuable type-strain genomes for metagenomic binning, comparative biology and taxonomic classification.</title>
        <authorList>
            <person name="Goeker M."/>
        </authorList>
    </citation>
    <scope>NUCLEOTIDE SEQUENCE [LARGE SCALE GENOMIC DNA]</scope>
    <source>
        <strain evidence="13 14">DSM 23447</strain>
    </source>
</reference>
<dbReference type="NCBIfam" id="NF001236">
    <property type="entry name" value="PRK00203.1"/>
    <property type="match status" value="1"/>
</dbReference>
<organism evidence="13 14">
    <name type="scientific">Devosia subaequoris</name>
    <dbReference type="NCBI Taxonomy" id="395930"/>
    <lineage>
        <taxon>Bacteria</taxon>
        <taxon>Pseudomonadati</taxon>
        <taxon>Pseudomonadota</taxon>
        <taxon>Alphaproteobacteria</taxon>
        <taxon>Hyphomicrobiales</taxon>
        <taxon>Devosiaceae</taxon>
        <taxon>Devosia</taxon>
    </lineage>
</organism>
<comment type="caution">
    <text evidence="13">The sequence shown here is derived from an EMBL/GenBank/DDBJ whole genome shotgun (WGS) entry which is preliminary data.</text>
</comment>
<evidence type="ECO:0000256" key="9">
    <source>
        <dbReference type="ARBA" id="ARBA00022801"/>
    </source>
</evidence>
<keyword evidence="8 11" id="KW-0255">Endonuclease</keyword>
<comment type="function">
    <text evidence="2 11">Endonuclease that specifically degrades the RNA of RNA-DNA hybrids.</text>
</comment>
<evidence type="ECO:0000256" key="7">
    <source>
        <dbReference type="ARBA" id="ARBA00022723"/>
    </source>
</evidence>
<comment type="similarity">
    <text evidence="3 11">Belongs to the RNase H family.</text>
</comment>
<dbReference type="PANTHER" id="PTHR10642:SF26">
    <property type="entry name" value="RIBONUCLEASE H1"/>
    <property type="match status" value="1"/>
</dbReference>
<comment type="catalytic activity">
    <reaction evidence="1 11">
        <text>Endonucleolytic cleavage to 5'-phosphomonoester.</text>
        <dbReference type="EC" id="3.1.26.4"/>
    </reaction>
</comment>
<evidence type="ECO:0000256" key="1">
    <source>
        <dbReference type="ARBA" id="ARBA00000077"/>
    </source>
</evidence>
<evidence type="ECO:0000256" key="5">
    <source>
        <dbReference type="ARBA" id="ARBA00012180"/>
    </source>
</evidence>
<evidence type="ECO:0000256" key="10">
    <source>
        <dbReference type="ARBA" id="ARBA00022842"/>
    </source>
</evidence>
<dbReference type="CDD" id="cd09278">
    <property type="entry name" value="RNase_HI_prokaryote_like"/>
    <property type="match status" value="1"/>
</dbReference>
<feature type="binding site" evidence="11">
    <location>
        <position position="17"/>
    </location>
    <ligand>
        <name>Mg(2+)</name>
        <dbReference type="ChEBI" id="CHEBI:18420"/>
        <label>1</label>
    </ligand>
</feature>
<dbReference type="GO" id="GO:0000287">
    <property type="term" value="F:magnesium ion binding"/>
    <property type="evidence" value="ECO:0007669"/>
    <property type="project" value="UniProtKB-UniRule"/>
</dbReference>
<keyword evidence="14" id="KW-1185">Reference proteome</keyword>
<evidence type="ECO:0000259" key="12">
    <source>
        <dbReference type="PROSITE" id="PS50879"/>
    </source>
</evidence>
<evidence type="ECO:0000256" key="2">
    <source>
        <dbReference type="ARBA" id="ARBA00004065"/>
    </source>
</evidence>
<evidence type="ECO:0000256" key="11">
    <source>
        <dbReference type="HAMAP-Rule" id="MF_00042"/>
    </source>
</evidence>
<dbReference type="InterPro" id="IPR012337">
    <property type="entry name" value="RNaseH-like_sf"/>
</dbReference>
<dbReference type="HAMAP" id="MF_00042">
    <property type="entry name" value="RNase_H"/>
    <property type="match status" value="1"/>
</dbReference>
<evidence type="ECO:0000313" key="13">
    <source>
        <dbReference type="EMBL" id="MBB4053305.1"/>
    </source>
</evidence>
<dbReference type="InterPro" id="IPR022892">
    <property type="entry name" value="RNaseHI"/>
</dbReference>
<accession>A0A7W6IQP4</accession>
<comment type="subunit">
    <text evidence="4 11">Monomer.</text>
</comment>
<keyword evidence="7 11" id="KW-0479">Metal-binding</keyword>
<keyword evidence="10 11" id="KW-0460">Magnesium</keyword>
<comment type="subcellular location">
    <subcellularLocation>
        <location evidence="11">Cytoplasm</location>
    </subcellularLocation>
</comment>
<sequence>MSTSGQTMPDGVIIHTDGACSGNPGPGGWGAILQFGPHRKELKGGEVLTTNNKMELTAAIEALNALSRPCRVDLHTDSQYVKNGVQSWIHGWKRNGWRTADKKPVKNVELWQALDEATKRHEISWHWVRGHAGDELNERADELAREGMAPFKKKKTESFTPPF</sequence>
<keyword evidence="11" id="KW-0963">Cytoplasm</keyword>
<feature type="domain" description="RNase H type-1" evidence="12">
    <location>
        <begin position="8"/>
        <end position="149"/>
    </location>
</feature>
<evidence type="ECO:0000313" key="14">
    <source>
        <dbReference type="Proteomes" id="UP000547011"/>
    </source>
</evidence>
<dbReference type="InterPro" id="IPR050092">
    <property type="entry name" value="RNase_H"/>
</dbReference>
<dbReference type="InterPro" id="IPR036397">
    <property type="entry name" value="RNaseH_sf"/>
</dbReference>
<evidence type="ECO:0000256" key="6">
    <source>
        <dbReference type="ARBA" id="ARBA00022722"/>
    </source>
</evidence>
<dbReference type="FunFam" id="3.30.420.10:FF:000089">
    <property type="entry name" value="Ribonuclease H"/>
    <property type="match status" value="1"/>
</dbReference>
<dbReference type="RefSeq" id="WP_420827450.1">
    <property type="nucleotide sequence ID" value="NZ_JACIEW010000007.1"/>
</dbReference>
<name>A0A7W6IQP4_9HYPH</name>
<feature type="binding site" evidence="11">
    <location>
        <position position="141"/>
    </location>
    <ligand>
        <name>Mg(2+)</name>
        <dbReference type="ChEBI" id="CHEBI:18420"/>
        <label>2</label>
    </ligand>
</feature>
<feature type="binding site" evidence="11">
    <location>
        <position position="77"/>
    </location>
    <ligand>
        <name>Mg(2+)</name>
        <dbReference type="ChEBI" id="CHEBI:18420"/>
        <label>1</label>
    </ligand>
</feature>
<evidence type="ECO:0000256" key="3">
    <source>
        <dbReference type="ARBA" id="ARBA00005300"/>
    </source>
</evidence>
<proteinExistence type="inferred from homology"/>
<evidence type="ECO:0000256" key="8">
    <source>
        <dbReference type="ARBA" id="ARBA00022759"/>
    </source>
</evidence>
<dbReference type="SUPFAM" id="SSF53098">
    <property type="entry name" value="Ribonuclease H-like"/>
    <property type="match status" value="1"/>
</dbReference>
<dbReference type="Proteomes" id="UP000547011">
    <property type="component" value="Unassembled WGS sequence"/>
</dbReference>
<feature type="binding site" evidence="11">
    <location>
        <position position="17"/>
    </location>
    <ligand>
        <name>Mg(2+)</name>
        <dbReference type="ChEBI" id="CHEBI:18420"/>
        <label>2</label>
    </ligand>
</feature>
<dbReference type="EC" id="3.1.26.4" evidence="5 11"/>
<dbReference type="GO" id="GO:0005737">
    <property type="term" value="C:cytoplasm"/>
    <property type="evidence" value="ECO:0007669"/>
    <property type="project" value="UniProtKB-SubCell"/>
</dbReference>